<reference evidence="1" key="1">
    <citation type="submission" date="2021-06" db="EMBL/GenBank/DDBJ databases">
        <title>Parelaphostrongylus tenuis whole genome reference sequence.</title>
        <authorList>
            <person name="Garwood T.J."/>
            <person name="Larsen P.A."/>
            <person name="Fountain-Jones N.M."/>
            <person name="Garbe J.R."/>
            <person name="Macchietto M.G."/>
            <person name="Kania S.A."/>
            <person name="Gerhold R.W."/>
            <person name="Richards J.E."/>
            <person name="Wolf T.M."/>
        </authorList>
    </citation>
    <scope>NUCLEOTIDE SEQUENCE</scope>
    <source>
        <strain evidence="1">MNPRO001-30</strain>
        <tissue evidence="1">Meninges</tissue>
    </source>
</reference>
<keyword evidence="2" id="KW-1185">Reference proteome</keyword>
<organism evidence="1 2">
    <name type="scientific">Parelaphostrongylus tenuis</name>
    <name type="common">Meningeal worm</name>
    <dbReference type="NCBI Taxonomy" id="148309"/>
    <lineage>
        <taxon>Eukaryota</taxon>
        <taxon>Metazoa</taxon>
        <taxon>Ecdysozoa</taxon>
        <taxon>Nematoda</taxon>
        <taxon>Chromadorea</taxon>
        <taxon>Rhabditida</taxon>
        <taxon>Rhabditina</taxon>
        <taxon>Rhabditomorpha</taxon>
        <taxon>Strongyloidea</taxon>
        <taxon>Metastrongylidae</taxon>
        <taxon>Parelaphostrongylus</taxon>
    </lineage>
</organism>
<gene>
    <name evidence="1" type="ORF">KIN20_026922</name>
</gene>
<comment type="caution">
    <text evidence="1">The sequence shown here is derived from an EMBL/GenBank/DDBJ whole genome shotgun (WGS) entry which is preliminary data.</text>
</comment>
<accession>A0AAD5WDJ7</accession>
<name>A0AAD5WDJ7_PARTN</name>
<dbReference type="EMBL" id="JAHQIW010005517">
    <property type="protein sequence ID" value="KAJ1366293.1"/>
    <property type="molecule type" value="Genomic_DNA"/>
</dbReference>
<dbReference type="AlphaFoldDB" id="A0AAD5WDJ7"/>
<proteinExistence type="predicted"/>
<sequence length="58" mass="6597">MLRFSEQPMVREPLPSGFLGTYRLVFDDNGGRVCATVTTLKVLLRWSALTTIPWDRPS</sequence>
<evidence type="ECO:0000313" key="1">
    <source>
        <dbReference type="EMBL" id="KAJ1366293.1"/>
    </source>
</evidence>
<evidence type="ECO:0000313" key="2">
    <source>
        <dbReference type="Proteomes" id="UP001196413"/>
    </source>
</evidence>
<protein>
    <submittedName>
        <fullName evidence="1">Uncharacterized protein</fullName>
    </submittedName>
</protein>
<dbReference type="Proteomes" id="UP001196413">
    <property type="component" value="Unassembled WGS sequence"/>
</dbReference>